<reference evidence="1" key="1">
    <citation type="submission" date="2019-10" db="EMBL/GenBank/DDBJ databases">
        <title>Description of Paenibacillus glebae sp. nov.</title>
        <authorList>
            <person name="Carlier A."/>
            <person name="Qi S."/>
        </authorList>
    </citation>
    <scope>NUCLEOTIDE SEQUENCE</scope>
    <source>
        <strain evidence="1">LMG 31456</strain>
    </source>
</reference>
<organism evidence="1 2">
    <name type="scientific">Paenibacillus foliorum</name>
    <dbReference type="NCBI Taxonomy" id="2654974"/>
    <lineage>
        <taxon>Bacteria</taxon>
        <taxon>Bacillati</taxon>
        <taxon>Bacillota</taxon>
        <taxon>Bacilli</taxon>
        <taxon>Bacillales</taxon>
        <taxon>Paenibacillaceae</taxon>
        <taxon>Paenibacillus</taxon>
    </lineage>
</organism>
<dbReference type="RefSeq" id="WP_171655670.1">
    <property type="nucleotide sequence ID" value="NZ_WHOD01000111.1"/>
</dbReference>
<evidence type="ECO:0000313" key="2">
    <source>
        <dbReference type="Proteomes" id="UP000641588"/>
    </source>
</evidence>
<comment type="caution">
    <text evidence="1">The sequence shown here is derived from an EMBL/GenBank/DDBJ whole genome shotgun (WGS) entry which is preliminary data.</text>
</comment>
<dbReference type="AlphaFoldDB" id="A0A972H083"/>
<dbReference type="EMBL" id="WHOD01000111">
    <property type="protein sequence ID" value="NOU97413.1"/>
    <property type="molecule type" value="Genomic_DNA"/>
</dbReference>
<gene>
    <name evidence="1" type="ORF">GC093_29905</name>
</gene>
<dbReference type="Proteomes" id="UP000641588">
    <property type="component" value="Unassembled WGS sequence"/>
</dbReference>
<sequence length="213" mass="22850">MRKKVLFSAAAIGLIAALSIPLIGFGTTTAYAKVKPNQVTLESGGVGVPIGIGPFDPKIYHEPTDGIISGALGCVPDTHEFDKSNTGIGPGGVEHEHIVFTAGVTEISEQGEAVESKGDFTLYVEITSNGQKLIELPFRLHDTPDPNTGKPFWVSALYFEGNVQGDGRTAINLPTGEYNYKFKAKEIGKNGHVLDVWVPKNHKFTIVDSADKK</sequence>
<protein>
    <submittedName>
        <fullName evidence="1">Uncharacterized protein</fullName>
    </submittedName>
</protein>
<proteinExistence type="predicted"/>
<keyword evidence="2" id="KW-1185">Reference proteome</keyword>
<name>A0A972H083_9BACL</name>
<accession>A0A972H083</accession>
<evidence type="ECO:0000313" key="1">
    <source>
        <dbReference type="EMBL" id="NOU97413.1"/>
    </source>
</evidence>